<gene>
    <name evidence="1" type="ORF">EXN24_07690</name>
</gene>
<comment type="caution">
    <text evidence="1">The sequence shown here is derived from an EMBL/GenBank/DDBJ whole genome shotgun (WGS) entry which is preliminary data.</text>
</comment>
<sequence>MEKLVVIGRSSQHDGAIGGGCRAVLAGKRRTRIYPLKAAVGINDERGEGHGEDRHEKREDCQPADQLCHVHSPLLEFMDRVLPHSD</sequence>
<evidence type="ECO:0000313" key="2">
    <source>
        <dbReference type="Proteomes" id="UP000320858"/>
    </source>
</evidence>
<dbReference type="AlphaFoldDB" id="A0AA94VG67"/>
<proteinExistence type="predicted"/>
<reference evidence="1 2" key="1">
    <citation type="journal article" date="2019" name="Appl. Microbiol. Biotechnol.">
        <title>Differential efficiency of wild type rhizogenic strains for rol gene transformation of plants.</title>
        <authorList>
            <person name="Desmet S."/>
            <person name="De Keyser E."/>
            <person name="Van Vaerenbergh J."/>
            <person name="Baeyen S."/>
            <person name="Van Huylenbroeck J."/>
            <person name="Geelen D."/>
            <person name="Dhooghe E."/>
        </authorList>
    </citation>
    <scope>NUCLEOTIDE SEQUENCE [LARGE SCALE GENOMIC DNA]</scope>
    <source>
        <strain evidence="1 2">B 4.1</strain>
    </source>
</reference>
<protein>
    <submittedName>
        <fullName evidence="1">Uncharacterized protein</fullName>
    </submittedName>
</protein>
<evidence type="ECO:0000313" key="1">
    <source>
        <dbReference type="EMBL" id="TRA91360.1"/>
    </source>
</evidence>
<organism evidence="1 2">
    <name type="scientific">Rhizobium rhizogenes</name>
    <name type="common">Agrobacterium rhizogenes</name>
    <dbReference type="NCBI Taxonomy" id="359"/>
    <lineage>
        <taxon>Bacteria</taxon>
        <taxon>Pseudomonadati</taxon>
        <taxon>Pseudomonadota</taxon>
        <taxon>Alphaproteobacteria</taxon>
        <taxon>Hyphomicrobiales</taxon>
        <taxon>Rhizobiaceae</taxon>
        <taxon>Rhizobium/Agrobacterium group</taxon>
        <taxon>Rhizobium</taxon>
    </lineage>
</organism>
<name>A0AA94VG67_RHIRH</name>
<dbReference type="EMBL" id="SGOB01000001">
    <property type="protein sequence ID" value="TRA91360.1"/>
    <property type="molecule type" value="Genomic_DNA"/>
</dbReference>
<accession>A0AA94VG67</accession>
<dbReference type="Proteomes" id="UP000320858">
    <property type="component" value="Unassembled WGS sequence"/>
</dbReference>